<organism evidence="1 2">
    <name type="scientific">Viridibacillus arvi</name>
    <dbReference type="NCBI Taxonomy" id="263475"/>
    <lineage>
        <taxon>Bacteria</taxon>
        <taxon>Bacillati</taxon>
        <taxon>Bacillota</taxon>
        <taxon>Bacilli</taxon>
        <taxon>Bacillales</taxon>
        <taxon>Caryophanaceae</taxon>
        <taxon>Viridibacillus</taxon>
    </lineage>
</organism>
<evidence type="ECO:0000313" key="1">
    <source>
        <dbReference type="EMBL" id="KOO51992.1"/>
    </source>
</evidence>
<dbReference type="GeneID" id="301135676"/>
<dbReference type="PATRIC" id="fig|263475.3.peg.1653"/>
<gene>
    <name evidence="1" type="ORF">AMD00_06110</name>
</gene>
<dbReference type="AlphaFoldDB" id="A0A0M0LM83"/>
<dbReference type="PANTHER" id="PTHR47271">
    <property type="entry name" value="ARGININE DEIMINASE"/>
    <property type="match status" value="1"/>
</dbReference>
<comment type="caution">
    <text evidence="1">The sequence shown here is derived from an EMBL/GenBank/DDBJ whole genome shotgun (WGS) entry which is preliminary data.</text>
</comment>
<dbReference type="EMBL" id="LILB01000001">
    <property type="protein sequence ID" value="KOO51992.1"/>
    <property type="molecule type" value="Genomic_DNA"/>
</dbReference>
<dbReference type="GO" id="GO:0016990">
    <property type="term" value="F:arginine deiminase activity"/>
    <property type="evidence" value="ECO:0007669"/>
    <property type="project" value="TreeGrafter"/>
</dbReference>
<proteinExistence type="predicted"/>
<dbReference type="Proteomes" id="UP000036867">
    <property type="component" value="Unassembled WGS sequence"/>
</dbReference>
<dbReference type="PANTHER" id="PTHR47271:SF2">
    <property type="entry name" value="ARGININE DEIMINASE"/>
    <property type="match status" value="1"/>
</dbReference>
<dbReference type="SUPFAM" id="SSF55909">
    <property type="entry name" value="Pentein"/>
    <property type="match status" value="1"/>
</dbReference>
<protein>
    <submittedName>
        <fullName evidence="1">Arginine deiminase</fullName>
    </submittedName>
</protein>
<dbReference type="Pfam" id="PF02274">
    <property type="entry name" value="ADI"/>
    <property type="match status" value="2"/>
</dbReference>
<evidence type="ECO:0000313" key="2">
    <source>
        <dbReference type="Proteomes" id="UP000036867"/>
    </source>
</evidence>
<keyword evidence="2" id="KW-1185">Reference proteome</keyword>
<name>A0A0M0LM83_9BACL</name>
<dbReference type="GO" id="GO:0019546">
    <property type="term" value="P:L-arginine deiminase pathway"/>
    <property type="evidence" value="ECO:0007669"/>
    <property type="project" value="TreeGrafter"/>
</dbReference>
<reference evidence="2" key="1">
    <citation type="submission" date="2015-08" db="EMBL/GenBank/DDBJ databases">
        <title>Fjat-10028 dsm 16317.</title>
        <authorList>
            <person name="Liu B."/>
            <person name="Wang J."/>
            <person name="Zhu Y."/>
            <person name="Liu G."/>
            <person name="Chen Q."/>
            <person name="Chen Z."/>
            <person name="Lan J."/>
            <person name="Che J."/>
            <person name="Ge C."/>
            <person name="Shi H."/>
            <person name="Pan Z."/>
            <person name="Liu X."/>
        </authorList>
    </citation>
    <scope>NUCLEOTIDE SEQUENCE [LARGE SCALE GENOMIC DNA]</scope>
    <source>
        <strain evidence="2">DSM 16317</strain>
    </source>
</reference>
<accession>A0A0M0LM83</accession>
<dbReference type="Gene3D" id="3.75.10.10">
    <property type="entry name" value="L-arginine/glycine Amidinotransferase, Chain A"/>
    <property type="match status" value="1"/>
</dbReference>
<dbReference type="STRING" id="263475.AMD00_06110"/>
<dbReference type="OrthoDB" id="9814070at2"/>
<sequence length="315" mass="36453">MLSFQPNCWSEHEELEVVLLCAPSKLEVPKLKTAEYVGWSSSVNHAKAQQNFMEFKYTLENRGIKVIDYSEELTPDERNLSDQLLNRYFVRDLACVFGDIILPGEAGVSMRRPEYTHAHSLMEKWFPKTFLLHENDNVRALECGDVLILNRDAVLINIGMRTSKESVEKVKEKIFHAGFSEIGIIDLPRRSDTLHLDMNCNVANEDLLIAKSFVRYLPINVLTENVSRFEMPEQFLKRHGFEVHWLDEYNTIPDINFLNIDPETLLISKQAHKQMIKNHPKLQKKNMIEIEVTELEKGGGGIRCMTLPLRRKSLK</sequence>
<dbReference type="RefSeq" id="WP_053416164.1">
    <property type="nucleotide sequence ID" value="NZ_LILB01000001.1"/>
</dbReference>